<evidence type="ECO:0000313" key="2">
    <source>
        <dbReference type="RefSeq" id="XP_075102606.1"/>
    </source>
</evidence>
<proteinExistence type="predicted"/>
<evidence type="ECO:0000313" key="1">
    <source>
        <dbReference type="Proteomes" id="UP000790787"/>
    </source>
</evidence>
<keyword evidence="1" id="KW-1185">Reference proteome</keyword>
<organism evidence="1 2">
    <name type="scientific">Nicotiana tabacum</name>
    <name type="common">Common tobacco</name>
    <dbReference type="NCBI Taxonomy" id="4097"/>
    <lineage>
        <taxon>Eukaryota</taxon>
        <taxon>Viridiplantae</taxon>
        <taxon>Streptophyta</taxon>
        <taxon>Embryophyta</taxon>
        <taxon>Tracheophyta</taxon>
        <taxon>Spermatophyta</taxon>
        <taxon>Magnoliopsida</taxon>
        <taxon>eudicotyledons</taxon>
        <taxon>Gunneridae</taxon>
        <taxon>Pentapetalae</taxon>
        <taxon>asterids</taxon>
        <taxon>lamiids</taxon>
        <taxon>Solanales</taxon>
        <taxon>Solanaceae</taxon>
        <taxon>Nicotianoideae</taxon>
        <taxon>Nicotianeae</taxon>
        <taxon>Nicotiana</taxon>
    </lineage>
</organism>
<dbReference type="Proteomes" id="UP000790787">
    <property type="component" value="Chromosome 23"/>
</dbReference>
<accession>A0AC58TZE9</accession>
<dbReference type="RefSeq" id="XP_075102606.1">
    <property type="nucleotide sequence ID" value="XM_075246505.1"/>
</dbReference>
<reference evidence="2" key="2">
    <citation type="submission" date="2025-08" db="UniProtKB">
        <authorList>
            <consortium name="RefSeq"/>
        </authorList>
    </citation>
    <scope>IDENTIFICATION</scope>
    <source>
        <tissue evidence="2">Leaf</tissue>
    </source>
</reference>
<name>A0AC58TZE9_TOBAC</name>
<gene>
    <name evidence="2" type="primary">LOC142177516</name>
</gene>
<reference evidence="1" key="1">
    <citation type="journal article" date="2014" name="Nat. Commun.">
        <title>The tobacco genome sequence and its comparison with those of tomato and potato.</title>
        <authorList>
            <person name="Sierro N."/>
            <person name="Battey J.N."/>
            <person name="Ouadi S."/>
            <person name="Bakaher N."/>
            <person name="Bovet L."/>
            <person name="Willig A."/>
            <person name="Goepfert S."/>
            <person name="Peitsch M.C."/>
            <person name="Ivanov N.V."/>
        </authorList>
    </citation>
    <scope>NUCLEOTIDE SEQUENCE [LARGE SCALE GENOMIC DNA]</scope>
</reference>
<sequence>MSKAPSFNRFAGLLPIDVHDNGTNSVKLTDTLDSFVKAQVVIYDQKSPRYTSIDTKVAVTLATLSFFCRRPTILAVMEFVNAINVGEESCKSFSDISSSAITQHDSSKENVVDSQLFETADLPAVKGLLGKGKSRIMFGLTLNMARAQILLMKEDGSKLATLSQDNFLTDINVCCFHQL</sequence>
<protein>
    <submittedName>
        <fullName evidence="2">Uncharacterized protein LOC142177516</fullName>
    </submittedName>
</protein>